<dbReference type="PROSITE" id="PS00910">
    <property type="entry name" value="UPF0029"/>
    <property type="match status" value="1"/>
</dbReference>
<dbReference type="Pfam" id="PF01205">
    <property type="entry name" value="Impact_N"/>
    <property type="match status" value="1"/>
</dbReference>
<feature type="domain" description="Impact N-terminal" evidence="2">
    <location>
        <begin position="21"/>
        <end position="125"/>
    </location>
</feature>
<sequence length="201" mass="22688">METKTFYTTIEKSGTAEFRDRGSKFIGYAFPVASVEEFKEKLNAIRKEHPKATHHCFAYRIGLDGNNFRVNDDGEPSGSAGKPILGQIDSKELTNVGVVVVRYFGGSLLGVPGLINAYKTTATVVLQTLPFVQKPIEVCYRLQFDYTTMNEVMMIIKQFNCSVLKQDIQLFCLFTIGVPVNRQDEVLYRLKDLHTVETTRC</sequence>
<comment type="similarity">
    <text evidence="1">Belongs to the IMPACT family.</text>
</comment>
<evidence type="ECO:0000259" key="2">
    <source>
        <dbReference type="Pfam" id="PF01205"/>
    </source>
</evidence>
<dbReference type="Gene3D" id="3.30.230.30">
    <property type="entry name" value="Impact, N-terminal domain"/>
    <property type="match status" value="1"/>
</dbReference>
<dbReference type="EMBL" id="MBUA01000028">
    <property type="protein sequence ID" value="MBC6492575.1"/>
    <property type="molecule type" value="Genomic_DNA"/>
</dbReference>
<name>A0ABR7MC12_9BACT</name>
<dbReference type="InterPro" id="IPR001498">
    <property type="entry name" value="Impact_N"/>
</dbReference>
<dbReference type="RefSeq" id="WP_187257890.1">
    <property type="nucleotide sequence ID" value="NZ_JBHULF010000020.1"/>
</dbReference>
<dbReference type="PANTHER" id="PTHR16301:SF20">
    <property type="entry name" value="IMPACT FAMILY MEMBER YIGZ"/>
    <property type="match status" value="1"/>
</dbReference>
<dbReference type="Proteomes" id="UP000765802">
    <property type="component" value="Unassembled WGS sequence"/>
</dbReference>
<protein>
    <submittedName>
        <fullName evidence="3">YigZ family protein</fullName>
    </submittedName>
</protein>
<dbReference type="PANTHER" id="PTHR16301">
    <property type="entry name" value="IMPACT-RELATED"/>
    <property type="match status" value="1"/>
</dbReference>
<organism evidence="3 4">
    <name type="scientific">Flavihumibacter stibioxidans</name>
    <dbReference type="NCBI Taxonomy" id="1834163"/>
    <lineage>
        <taxon>Bacteria</taxon>
        <taxon>Pseudomonadati</taxon>
        <taxon>Bacteroidota</taxon>
        <taxon>Chitinophagia</taxon>
        <taxon>Chitinophagales</taxon>
        <taxon>Chitinophagaceae</taxon>
        <taxon>Flavihumibacter</taxon>
    </lineage>
</organism>
<evidence type="ECO:0000256" key="1">
    <source>
        <dbReference type="ARBA" id="ARBA00007665"/>
    </source>
</evidence>
<keyword evidence="4" id="KW-1185">Reference proteome</keyword>
<reference evidence="3 4" key="1">
    <citation type="submission" date="2016-07" db="EMBL/GenBank/DDBJ databases">
        <title>Genome analysis of Flavihumibacter stibioxidans YS-17.</title>
        <authorList>
            <person name="Shi K."/>
            <person name="Han Y."/>
            <person name="Wang G."/>
        </authorList>
    </citation>
    <scope>NUCLEOTIDE SEQUENCE [LARGE SCALE GENOMIC DNA]</scope>
    <source>
        <strain evidence="3 4">YS-17</strain>
    </source>
</reference>
<dbReference type="SUPFAM" id="SSF54211">
    <property type="entry name" value="Ribosomal protein S5 domain 2-like"/>
    <property type="match status" value="1"/>
</dbReference>
<dbReference type="InterPro" id="IPR020568">
    <property type="entry name" value="Ribosomal_Su5_D2-typ_SF"/>
</dbReference>
<evidence type="ECO:0000313" key="4">
    <source>
        <dbReference type="Proteomes" id="UP000765802"/>
    </source>
</evidence>
<dbReference type="InterPro" id="IPR023582">
    <property type="entry name" value="Impact"/>
</dbReference>
<proteinExistence type="inferred from homology"/>
<evidence type="ECO:0000313" key="3">
    <source>
        <dbReference type="EMBL" id="MBC6492575.1"/>
    </source>
</evidence>
<dbReference type="InterPro" id="IPR036956">
    <property type="entry name" value="Impact_N_sf"/>
</dbReference>
<comment type="caution">
    <text evidence="3">The sequence shown here is derived from an EMBL/GenBank/DDBJ whole genome shotgun (WGS) entry which is preliminary data.</text>
</comment>
<dbReference type="Gene3D" id="3.30.70.240">
    <property type="match status" value="1"/>
</dbReference>
<accession>A0ABR7MC12</accession>
<dbReference type="InterPro" id="IPR020569">
    <property type="entry name" value="UPF0029_Impact_CS"/>
</dbReference>
<gene>
    <name evidence="3" type="ORF">BC349_16050</name>
</gene>